<evidence type="ECO:0000259" key="4">
    <source>
        <dbReference type="PROSITE" id="PS50009"/>
    </source>
</evidence>
<evidence type="ECO:0000259" key="5">
    <source>
        <dbReference type="PROSITE" id="PS50212"/>
    </source>
</evidence>
<name>A0A9P7KDR6_9AGAR</name>
<dbReference type="Gene3D" id="1.10.840.10">
    <property type="entry name" value="Ras guanine-nucleotide exchange factors catalytic domain"/>
    <property type="match status" value="1"/>
</dbReference>
<organism evidence="6 7">
    <name type="scientific">Asterophora parasitica</name>
    <dbReference type="NCBI Taxonomy" id="117018"/>
    <lineage>
        <taxon>Eukaryota</taxon>
        <taxon>Fungi</taxon>
        <taxon>Dikarya</taxon>
        <taxon>Basidiomycota</taxon>
        <taxon>Agaricomycotina</taxon>
        <taxon>Agaricomycetes</taxon>
        <taxon>Agaricomycetidae</taxon>
        <taxon>Agaricales</taxon>
        <taxon>Tricholomatineae</taxon>
        <taxon>Lyophyllaceae</taxon>
        <taxon>Asterophora</taxon>
    </lineage>
</organism>
<dbReference type="GO" id="GO:0007265">
    <property type="term" value="P:Ras protein signal transduction"/>
    <property type="evidence" value="ECO:0007669"/>
    <property type="project" value="TreeGrafter"/>
</dbReference>
<dbReference type="CDD" id="cd00155">
    <property type="entry name" value="RasGEF"/>
    <property type="match status" value="1"/>
</dbReference>
<gene>
    <name evidence="6" type="ORF">DXG03_004898</name>
</gene>
<sequence>MIPLLHSLSLLQTAVRANRISHFPPSTACIISCVRSILSATETLVRDTPILQRHPPLAQERRKILSVLATLVAQAKKASEGTSDDQNQELEVENMLRLGGQVFANVRRFLAVAVQCGIELPNNRDSIESSETDGPGWSNQDVSFDTPPISYGMDSPNGKTPTQARLRERELMANTGAALRVKSMSDLRNRTLYTREEGSDATPLLPNRPSAGKSKEEVYRAVGRHRQGLLSFSSTSSMSSFSSQESVHAAPSFPSGPTTTAQVMEALRQTHDQYLSTIAAFIGHAHSHSRTSHASSTGHLYDLVREIVEMVCKLLTIVEAVMQHPDIPVNRLGNLKSAKEGLYHVTSSLAESVRLLTQSLPPTLTDEQEKQTLLRSATSALKAGADCVAAVKVCLNRSIGERPFVINLPAAGDEAAQPFTPTKFSRLQLMRSTSMSALQGFPNNGVGDEDLTIQAVSPSPVRRPREISSGSEESRLSKSSSSQSVETSATSPDDTKHRPPSVIDTKRSPVDVDLPSPRSIAHTDDGTTWEGSVKNHSLEEKLYNGDLPTVPLEPVPEFIQDPVAWMLSHDYSLEDVAYNSDGHLVGATIEVLVEKMTPHDSIVDPAFSAVFFLTFRLFSSPIDLVDTIISRYNIQPPKGISDEDVMLWQQRKGVPVRLRVSNFIKIWVEMYWRPGVDDPALPALTLFTKNELALYFPGPAHRIGELITLRRQTTDYTISPKGDRSRDPGMSINPPSTILLTSEVPRPTMTKTLLVALRKRDFASIAVTDFDALELARQLTIMECNLYCAIQPEEVLETGSEGVKPPVNVRAVSSLSTAITGWVAESILSEPDLKKRTALVRFFIKVADRCTSLHNYSTSRSILAALDSSTISRLHQTWLGLSQKYKSQLESLRRLADHSRNYHEYRSKLRNTAPPAVPFLGLYLTDVTFCREGNPSHRASPINSGKKLLNFNKYHKLARIIQDMQRFQVPYNLKSIPEVQEFLNVAFENSRHHGDLQDLYRRSLLVEPRQPADTAPAGDMRQLFNWATRSQATTSSS</sequence>
<dbReference type="SUPFAM" id="SSF48366">
    <property type="entry name" value="Ras GEF"/>
    <property type="match status" value="1"/>
</dbReference>
<dbReference type="InterPro" id="IPR008937">
    <property type="entry name" value="Ras-like_GEF"/>
</dbReference>
<dbReference type="PANTHER" id="PTHR23113">
    <property type="entry name" value="GUANINE NUCLEOTIDE EXCHANGE FACTOR"/>
    <property type="match status" value="1"/>
</dbReference>
<evidence type="ECO:0000256" key="2">
    <source>
        <dbReference type="PROSITE-ProRule" id="PRU00168"/>
    </source>
</evidence>
<proteinExistence type="predicted"/>
<reference evidence="6" key="1">
    <citation type="submission" date="2020-07" db="EMBL/GenBank/DDBJ databases">
        <authorList>
            <person name="Nieuwenhuis M."/>
            <person name="Van De Peppel L.J.J."/>
        </authorList>
    </citation>
    <scope>NUCLEOTIDE SEQUENCE</scope>
    <source>
        <strain evidence="6">AP01</strain>
        <tissue evidence="6">Mycelium</tissue>
    </source>
</reference>
<feature type="region of interest" description="Disordered" evidence="3">
    <location>
        <begin position="440"/>
        <end position="531"/>
    </location>
</feature>
<dbReference type="GO" id="GO:0005886">
    <property type="term" value="C:plasma membrane"/>
    <property type="evidence" value="ECO:0007669"/>
    <property type="project" value="TreeGrafter"/>
</dbReference>
<dbReference type="PANTHER" id="PTHR23113:SF354">
    <property type="entry name" value="BUD SITE SELECTION PROTEIN 5"/>
    <property type="match status" value="1"/>
</dbReference>
<protein>
    <recommendedName>
        <fullName evidence="8">Ras GEF</fullName>
    </recommendedName>
</protein>
<dbReference type="Pfam" id="PF25006">
    <property type="entry name" value="DUF7783"/>
    <property type="match status" value="1"/>
</dbReference>
<comment type="caution">
    <text evidence="6">The sequence shown here is derived from an EMBL/GenBank/DDBJ whole genome shotgun (WGS) entry which is preliminary data.</text>
</comment>
<dbReference type="InterPro" id="IPR019804">
    <property type="entry name" value="Ras_G-nucl-exch_fac_CS"/>
</dbReference>
<dbReference type="InterPro" id="IPR056685">
    <property type="entry name" value="DUF7783"/>
</dbReference>
<dbReference type="Proteomes" id="UP000775547">
    <property type="component" value="Unassembled WGS sequence"/>
</dbReference>
<dbReference type="CDD" id="cd06224">
    <property type="entry name" value="REM"/>
    <property type="match status" value="1"/>
</dbReference>
<accession>A0A9P7KDR6</accession>
<evidence type="ECO:0000256" key="1">
    <source>
        <dbReference type="ARBA" id="ARBA00022658"/>
    </source>
</evidence>
<dbReference type="Pfam" id="PF00617">
    <property type="entry name" value="RasGEF"/>
    <property type="match status" value="1"/>
</dbReference>
<feature type="domain" description="N-terminal Ras-GEF" evidence="5">
    <location>
        <begin position="580"/>
        <end position="711"/>
    </location>
</feature>
<dbReference type="OrthoDB" id="28357at2759"/>
<evidence type="ECO:0000256" key="3">
    <source>
        <dbReference type="SAM" id="MobiDB-lite"/>
    </source>
</evidence>
<dbReference type="AlphaFoldDB" id="A0A9P7KDR6"/>
<dbReference type="Pfam" id="PF00618">
    <property type="entry name" value="RasGEF_N"/>
    <property type="match status" value="1"/>
</dbReference>
<dbReference type="PROSITE" id="PS50009">
    <property type="entry name" value="RASGEF_CAT"/>
    <property type="match status" value="1"/>
</dbReference>
<reference evidence="6" key="2">
    <citation type="submission" date="2021-10" db="EMBL/GenBank/DDBJ databases">
        <title>Phylogenomics reveals ancestral predisposition of the termite-cultivated fungus Termitomyces towards a domesticated lifestyle.</title>
        <authorList>
            <person name="Auxier B."/>
            <person name="Grum-Grzhimaylo A."/>
            <person name="Cardenas M.E."/>
            <person name="Lodge J.D."/>
            <person name="Laessoe T."/>
            <person name="Pedersen O."/>
            <person name="Smith M.E."/>
            <person name="Kuyper T.W."/>
            <person name="Franco-Molano E.A."/>
            <person name="Baroni T.J."/>
            <person name="Aanen D.K."/>
        </authorList>
    </citation>
    <scope>NUCLEOTIDE SEQUENCE</scope>
    <source>
        <strain evidence="6">AP01</strain>
        <tissue evidence="6">Mycelium</tissue>
    </source>
</reference>
<dbReference type="InterPro" id="IPR023578">
    <property type="entry name" value="Ras_GEF_dom_sf"/>
</dbReference>
<dbReference type="PROSITE" id="PS50212">
    <property type="entry name" value="RASGEF_NTER"/>
    <property type="match status" value="1"/>
</dbReference>
<keyword evidence="7" id="KW-1185">Reference proteome</keyword>
<dbReference type="SMART" id="SM00229">
    <property type="entry name" value="RasGEFN"/>
    <property type="match status" value="1"/>
</dbReference>
<dbReference type="InterPro" id="IPR036964">
    <property type="entry name" value="RASGEF_cat_dom_sf"/>
</dbReference>
<evidence type="ECO:0000313" key="7">
    <source>
        <dbReference type="Proteomes" id="UP000775547"/>
    </source>
</evidence>
<dbReference type="GO" id="GO:0005085">
    <property type="term" value="F:guanyl-nucleotide exchange factor activity"/>
    <property type="evidence" value="ECO:0007669"/>
    <property type="project" value="UniProtKB-KW"/>
</dbReference>
<evidence type="ECO:0008006" key="8">
    <source>
        <dbReference type="Google" id="ProtNLM"/>
    </source>
</evidence>
<dbReference type="PROSITE" id="PS00720">
    <property type="entry name" value="RASGEF"/>
    <property type="match status" value="1"/>
</dbReference>
<dbReference type="InterPro" id="IPR001895">
    <property type="entry name" value="RASGEF_cat_dom"/>
</dbReference>
<evidence type="ECO:0000313" key="6">
    <source>
        <dbReference type="EMBL" id="KAG5648326.1"/>
    </source>
</evidence>
<dbReference type="Gene3D" id="1.20.870.10">
    <property type="entry name" value="Son of sevenless (SoS) protein Chain: S domain 1"/>
    <property type="match status" value="1"/>
</dbReference>
<feature type="compositionally biased region" description="Low complexity" evidence="3">
    <location>
        <begin position="467"/>
        <end position="488"/>
    </location>
</feature>
<dbReference type="EMBL" id="JABCKV010000003">
    <property type="protein sequence ID" value="KAG5648326.1"/>
    <property type="molecule type" value="Genomic_DNA"/>
</dbReference>
<keyword evidence="1 2" id="KW-0344">Guanine-nucleotide releasing factor</keyword>
<feature type="domain" description="Ras-GEF" evidence="4">
    <location>
        <begin position="771"/>
        <end position="1009"/>
    </location>
</feature>
<feature type="region of interest" description="Disordered" evidence="3">
    <location>
        <begin position="194"/>
        <end position="215"/>
    </location>
</feature>
<dbReference type="InterPro" id="IPR000651">
    <property type="entry name" value="Ras-like_Gua-exchang_fac_N"/>
</dbReference>
<dbReference type="SMART" id="SM00147">
    <property type="entry name" value="RasGEF"/>
    <property type="match status" value="1"/>
</dbReference>